<evidence type="ECO:0000256" key="1">
    <source>
        <dbReference type="ARBA" id="ARBA00007358"/>
    </source>
</evidence>
<keyword evidence="6" id="KW-1185">Reference proteome</keyword>
<evidence type="ECO:0000313" key="6">
    <source>
        <dbReference type="Proteomes" id="UP000427769"/>
    </source>
</evidence>
<dbReference type="AlphaFoldDB" id="A0A5K7ZFU0"/>
<dbReference type="Gene3D" id="1.20.1090.10">
    <property type="entry name" value="Dehydroquinate synthase-like - alpha domain"/>
    <property type="match status" value="1"/>
</dbReference>
<sequence>MQYIYQFAPMPGVASGPGVVERSGKFTAAFGRKALLITGASSLERSGSLARILKALEEAGLTVHHCRIDGEPSPAMIDAAVNDSRDKAPAVVLAVGGGSVLDAGKAVAAMLKETGSVLDFLEGVGAKTPSGQSLPVIAVPTTSGTGSEATKNAVISEVGRHGFKKSLRHDNYIPKLAILDPILCLSTPPSVTAACGMDALTQLIESYVSTRASVLTDALALDGLRHLIPALPEACDKGGADIDCRASVAYGAFLSGVTLANAGLGVVHGVAGPMGGIVDIPHGVACANLLPFAVKATVENLTASDTAESKRSIEKFARIAELFGASHNNAVDRCRHLTDSLYRWLEDLSIARLGRFGLTDDDVESIVESASNKCNPLPLTAEQMARMIRDRC</sequence>
<dbReference type="InterPro" id="IPR039697">
    <property type="entry name" value="Alcohol_dehydrogenase_Fe"/>
</dbReference>
<dbReference type="OrthoDB" id="9778433at2"/>
<dbReference type="GO" id="GO:0046872">
    <property type="term" value="F:metal ion binding"/>
    <property type="evidence" value="ECO:0007669"/>
    <property type="project" value="InterPro"/>
</dbReference>
<accession>A0A5K7ZFU0</accession>
<dbReference type="Pfam" id="PF00465">
    <property type="entry name" value="Fe-ADH"/>
    <property type="match status" value="1"/>
</dbReference>
<reference evidence="5 6" key="1">
    <citation type="submission" date="2019-11" db="EMBL/GenBank/DDBJ databases">
        <title>Comparative genomics of hydrocarbon-degrading Desulfosarcina strains.</title>
        <authorList>
            <person name="Watanabe M."/>
            <person name="Kojima H."/>
            <person name="Fukui M."/>
        </authorList>
    </citation>
    <scope>NUCLEOTIDE SEQUENCE [LARGE SCALE GENOMIC DNA]</scope>
    <source>
        <strain evidence="5 6">PP31</strain>
    </source>
</reference>
<dbReference type="Proteomes" id="UP000427769">
    <property type="component" value="Chromosome"/>
</dbReference>
<dbReference type="Pfam" id="PF25137">
    <property type="entry name" value="ADH_Fe_C"/>
    <property type="match status" value="1"/>
</dbReference>
<dbReference type="Gene3D" id="3.40.50.1970">
    <property type="match status" value="1"/>
</dbReference>
<dbReference type="KEGG" id="dwd:DSCW_60780"/>
<evidence type="ECO:0000256" key="2">
    <source>
        <dbReference type="ARBA" id="ARBA00023002"/>
    </source>
</evidence>
<dbReference type="FunFam" id="3.40.50.1970:FF:000003">
    <property type="entry name" value="Alcohol dehydrogenase, iron-containing"/>
    <property type="match status" value="1"/>
</dbReference>
<comment type="similarity">
    <text evidence="1">Belongs to the iron-containing alcohol dehydrogenase family.</text>
</comment>
<feature type="domain" description="Fe-containing alcohol dehydrogenase-like C-terminal" evidence="4">
    <location>
        <begin position="192"/>
        <end position="389"/>
    </location>
</feature>
<gene>
    <name evidence="5" type="ORF">DSCW_60780</name>
</gene>
<dbReference type="PANTHER" id="PTHR11496:SF102">
    <property type="entry name" value="ALCOHOL DEHYDROGENASE 4"/>
    <property type="match status" value="1"/>
</dbReference>
<evidence type="ECO:0000259" key="3">
    <source>
        <dbReference type="Pfam" id="PF00465"/>
    </source>
</evidence>
<dbReference type="CDD" id="cd08183">
    <property type="entry name" value="Fe-ADH-like"/>
    <property type="match status" value="1"/>
</dbReference>
<dbReference type="InterPro" id="IPR056798">
    <property type="entry name" value="ADH_Fe_C"/>
</dbReference>
<dbReference type="RefSeq" id="WP_155307278.1">
    <property type="nucleotide sequence ID" value="NZ_AP021875.1"/>
</dbReference>
<keyword evidence="2" id="KW-0560">Oxidoreductase</keyword>
<dbReference type="InterPro" id="IPR001670">
    <property type="entry name" value="ADH_Fe/GldA"/>
</dbReference>
<name>A0A5K7ZFU0_9BACT</name>
<organism evidence="5 6">
    <name type="scientific">Desulfosarcina widdelii</name>
    <dbReference type="NCBI Taxonomy" id="947919"/>
    <lineage>
        <taxon>Bacteria</taxon>
        <taxon>Pseudomonadati</taxon>
        <taxon>Thermodesulfobacteriota</taxon>
        <taxon>Desulfobacteria</taxon>
        <taxon>Desulfobacterales</taxon>
        <taxon>Desulfosarcinaceae</taxon>
        <taxon>Desulfosarcina</taxon>
    </lineage>
</organism>
<proteinExistence type="inferred from homology"/>
<evidence type="ECO:0000313" key="5">
    <source>
        <dbReference type="EMBL" id="BBO78661.1"/>
    </source>
</evidence>
<protein>
    <submittedName>
        <fullName evidence="5">Alcohol dehydrogenase</fullName>
    </submittedName>
</protein>
<dbReference type="GO" id="GO:0004022">
    <property type="term" value="F:alcohol dehydrogenase (NAD+) activity"/>
    <property type="evidence" value="ECO:0007669"/>
    <property type="project" value="TreeGrafter"/>
</dbReference>
<dbReference type="EMBL" id="AP021875">
    <property type="protein sequence ID" value="BBO78661.1"/>
    <property type="molecule type" value="Genomic_DNA"/>
</dbReference>
<feature type="domain" description="Alcohol dehydrogenase iron-type/glycerol dehydrogenase GldA" evidence="3">
    <location>
        <begin position="13"/>
        <end position="181"/>
    </location>
</feature>
<dbReference type="PANTHER" id="PTHR11496">
    <property type="entry name" value="ALCOHOL DEHYDROGENASE"/>
    <property type="match status" value="1"/>
</dbReference>
<dbReference type="SUPFAM" id="SSF56796">
    <property type="entry name" value="Dehydroquinate synthase-like"/>
    <property type="match status" value="1"/>
</dbReference>
<evidence type="ECO:0000259" key="4">
    <source>
        <dbReference type="Pfam" id="PF25137"/>
    </source>
</evidence>